<organism evidence="2 3">
    <name type="scientific">Undibacterium aquatile</name>
    <dbReference type="NCBI Taxonomy" id="1537398"/>
    <lineage>
        <taxon>Bacteria</taxon>
        <taxon>Pseudomonadati</taxon>
        <taxon>Pseudomonadota</taxon>
        <taxon>Betaproteobacteria</taxon>
        <taxon>Burkholderiales</taxon>
        <taxon>Oxalobacteraceae</taxon>
        <taxon>Undibacterium</taxon>
    </lineage>
</organism>
<dbReference type="RefSeq" id="WP_190480179.1">
    <property type="nucleotide sequence ID" value="NZ_JACOFT010000005.1"/>
</dbReference>
<evidence type="ECO:0000256" key="1">
    <source>
        <dbReference type="SAM" id="MobiDB-lite"/>
    </source>
</evidence>
<evidence type="ECO:0000313" key="2">
    <source>
        <dbReference type="EMBL" id="MBC3812418.1"/>
    </source>
</evidence>
<accession>A0ABR6XHM9</accession>
<keyword evidence="3" id="KW-1185">Reference proteome</keyword>
<dbReference type="InterPro" id="IPR007488">
    <property type="entry name" value="DUF535"/>
</dbReference>
<dbReference type="PANTHER" id="PTHR38785">
    <property type="entry name" value="HOMOLOG OF VIRK"/>
    <property type="match status" value="1"/>
</dbReference>
<dbReference type="Pfam" id="PF04393">
    <property type="entry name" value="DUF535"/>
    <property type="match status" value="1"/>
</dbReference>
<protein>
    <submittedName>
        <fullName evidence="2">DUF535 family protein</fullName>
    </submittedName>
</protein>
<proteinExistence type="predicted"/>
<dbReference type="Proteomes" id="UP000637632">
    <property type="component" value="Unassembled WGS sequence"/>
</dbReference>
<reference evidence="2 3" key="1">
    <citation type="submission" date="2020-08" db="EMBL/GenBank/DDBJ databases">
        <title>Novel species isolated from subtropical streams in China.</title>
        <authorList>
            <person name="Lu H."/>
        </authorList>
    </citation>
    <scope>NUCLEOTIDE SEQUENCE [LARGE SCALE GENOMIC DNA]</scope>
    <source>
        <strain evidence="2 3">CCTCC AB 2015119</strain>
    </source>
</reference>
<feature type="region of interest" description="Disordered" evidence="1">
    <location>
        <begin position="280"/>
        <end position="302"/>
    </location>
</feature>
<dbReference type="EMBL" id="JACOFT010000005">
    <property type="protein sequence ID" value="MBC3812418.1"/>
    <property type="molecule type" value="Genomic_DNA"/>
</dbReference>
<sequence>MSQLEQNISALCTPGLVAHLKRCYQWTSEVTASLAWAYKMTSAADTVSLERKSKFVARTLLNLKPSLSWYQFVRSSYLRQLVDRDANLLDVIHRPFFDRNLGAMERVNMLACHFELLHSLLGAKNTADIVSGHRFLLSRFAGKNEENFTIHLLRDDAFKREGGLTLALSMNDETLLYVTFTLVKNRYGNAIKVGGIQSNRGNCRQLARTATSALHGIQPRLLLIDVLRNLASQIHCTTIECVSKENHIHRAWRYRLKKSIHAEYDQLWLLAGGYQNHRGNFEIPHAPDEKPLESRPSNKRSEYRRRAALTDAMRAQMHTAIHDRNHHLQHSHN</sequence>
<gene>
    <name evidence="2" type="ORF">H8K26_13310</name>
</gene>
<comment type="caution">
    <text evidence="2">The sequence shown here is derived from an EMBL/GenBank/DDBJ whole genome shotgun (WGS) entry which is preliminary data.</text>
</comment>
<name>A0ABR6XHM9_9BURK</name>
<dbReference type="PANTHER" id="PTHR38785:SF1">
    <property type="entry name" value="HOMOLOG OF VIRK"/>
    <property type="match status" value="1"/>
</dbReference>
<evidence type="ECO:0000313" key="3">
    <source>
        <dbReference type="Proteomes" id="UP000637632"/>
    </source>
</evidence>